<evidence type="ECO:0008006" key="5">
    <source>
        <dbReference type="Google" id="ProtNLM"/>
    </source>
</evidence>
<dbReference type="RefSeq" id="WP_258990480.1">
    <property type="nucleotide sequence ID" value="NZ_JALIGE010000076.1"/>
</dbReference>
<evidence type="ECO:0000313" key="4">
    <source>
        <dbReference type="Proteomes" id="UP001205357"/>
    </source>
</evidence>
<feature type="compositionally biased region" description="Low complexity" evidence="1">
    <location>
        <begin position="239"/>
        <end position="260"/>
    </location>
</feature>
<feature type="region of interest" description="Disordered" evidence="1">
    <location>
        <begin position="329"/>
        <end position="356"/>
    </location>
</feature>
<dbReference type="PROSITE" id="PS51257">
    <property type="entry name" value="PROKAR_LIPOPROTEIN"/>
    <property type="match status" value="1"/>
</dbReference>
<evidence type="ECO:0000256" key="1">
    <source>
        <dbReference type="SAM" id="MobiDB-lite"/>
    </source>
</evidence>
<reference evidence="3 4" key="1">
    <citation type="submission" date="2022-04" db="EMBL/GenBank/DDBJ databases">
        <title>Proposal of a three novel species of Scandinavium, Scandinavium hiltneri, Scandinavium manionii, Scandinavium tedordense.</title>
        <authorList>
            <person name="Maddock D.W."/>
            <person name="Brady C.L."/>
            <person name="Denman S."/>
            <person name="Arnold D."/>
        </authorList>
    </citation>
    <scope>NUCLEOTIDE SEQUENCE [LARGE SCALE GENOMIC DNA]</scope>
    <source>
        <strain evidence="3 4">H11S7</strain>
    </source>
</reference>
<feature type="region of interest" description="Disordered" evidence="1">
    <location>
        <begin position="224"/>
        <end position="260"/>
    </location>
</feature>
<dbReference type="Proteomes" id="UP001205357">
    <property type="component" value="Unassembled WGS sequence"/>
</dbReference>
<keyword evidence="4" id="KW-1185">Reference proteome</keyword>
<gene>
    <name evidence="3" type="ORF">MUU47_23010</name>
</gene>
<name>A0ABT2E7Y2_9ENTR</name>
<dbReference type="EMBL" id="JALIGE010000076">
    <property type="protein sequence ID" value="MCS2163943.1"/>
    <property type="molecule type" value="Genomic_DNA"/>
</dbReference>
<organism evidence="3 4">
    <name type="scientific">Scandinavium hiltneri</name>
    <dbReference type="NCBI Taxonomy" id="2926519"/>
    <lineage>
        <taxon>Bacteria</taxon>
        <taxon>Pseudomonadati</taxon>
        <taxon>Pseudomonadota</taxon>
        <taxon>Gammaproteobacteria</taxon>
        <taxon>Enterobacterales</taxon>
        <taxon>Enterobacteriaceae</taxon>
        <taxon>Scandinavium</taxon>
    </lineage>
</organism>
<feature type="compositionally biased region" description="Pro residues" evidence="1">
    <location>
        <begin position="343"/>
        <end position="355"/>
    </location>
</feature>
<evidence type="ECO:0000313" key="3">
    <source>
        <dbReference type="EMBL" id="MCS2163943.1"/>
    </source>
</evidence>
<comment type="caution">
    <text evidence="3">The sequence shown here is derived from an EMBL/GenBank/DDBJ whole genome shotgun (WGS) entry which is preliminary data.</text>
</comment>
<feature type="chain" id="PRO_5046074591" description="Lipoprotein" evidence="2">
    <location>
        <begin position="21"/>
        <end position="486"/>
    </location>
</feature>
<accession>A0ABT2E7Y2</accession>
<proteinExistence type="predicted"/>
<feature type="region of interest" description="Disordered" evidence="1">
    <location>
        <begin position="198"/>
        <end position="217"/>
    </location>
</feature>
<sequence>MKLHYLVAAAAIVMSLTACDDSDAHWNAQRGKCISTSSEGNFAATVAPQGIFFLATEPGCPDGMGILGFRQTEIKVNGDRYPAILVCSGATQYHESFVLGKLIKNDPNAGIEPGARAAKAFSGFFGADVELGNESAHFGRGNFTEVCSAYIPRLKGSPAHKSHKGFLSSLFGHHAKSGNSTESDELQKTLVDKANKAFEKADQPKKHQPGQGSVPDETIKSLEFSDHTTGPVNTFQKGDTPAPDSSDAQPAAATPSAMTPEMEAAALKDAQNTWLVYHPGVDISGFTWEKTSLPDKSVNGKTLHELRFTTTDPQTHITSDVDVEIEPDGTAGYAVSNDRPTPASTPVPSPAPVSPPKNVSAYCRLDNGKSISVTAADGQDYHYAYRDKNDQTELELTEGLFGVKAYHYRTQLGMGSASYIRFNKKQYDYVLISKDTGRQEFQGLRVYKDGNLISTHPCFSALKLDASGLTDTTHADSDKAGDFFTN</sequence>
<evidence type="ECO:0000256" key="2">
    <source>
        <dbReference type="SAM" id="SignalP"/>
    </source>
</evidence>
<protein>
    <recommendedName>
        <fullName evidence="5">Lipoprotein</fullName>
    </recommendedName>
</protein>
<keyword evidence="2" id="KW-0732">Signal</keyword>
<feature type="signal peptide" evidence="2">
    <location>
        <begin position="1"/>
        <end position="20"/>
    </location>
</feature>
<feature type="compositionally biased region" description="Polar residues" evidence="1">
    <location>
        <begin position="227"/>
        <end position="237"/>
    </location>
</feature>